<dbReference type="InterPro" id="IPR011330">
    <property type="entry name" value="Glyco_hydro/deAcase_b/a-brl"/>
</dbReference>
<keyword evidence="2" id="KW-1133">Transmembrane helix</keyword>
<evidence type="ECO:0008006" key="5">
    <source>
        <dbReference type="Google" id="ProtNLM"/>
    </source>
</evidence>
<dbReference type="RefSeq" id="WP_167940213.1">
    <property type="nucleotide sequence ID" value="NZ_JAATJA010000001.1"/>
</dbReference>
<name>A0A846QLQ4_9BACT</name>
<dbReference type="EMBL" id="JAATJA010000001">
    <property type="protein sequence ID" value="NJB67133.1"/>
    <property type="molecule type" value="Genomic_DNA"/>
</dbReference>
<evidence type="ECO:0000256" key="1">
    <source>
        <dbReference type="SAM" id="MobiDB-lite"/>
    </source>
</evidence>
<organism evidence="3 4">
    <name type="scientific">Desulfobaculum xiamenense</name>
    <dbReference type="NCBI Taxonomy" id="995050"/>
    <lineage>
        <taxon>Bacteria</taxon>
        <taxon>Pseudomonadati</taxon>
        <taxon>Thermodesulfobacteriota</taxon>
        <taxon>Desulfovibrionia</taxon>
        <taxon>Desulfovibrionales</taxon>
        <taxon>Desulfovibrionaceae</taxon>
        <taxon>Desulfobaculum</taxon>
    </lineage>
</organism>
<evidence type="ECO:0000313" key="4">
    <source>
        <dbReference type="Proteomes" id="UP000580856"/>
    </source>
</evidence>
<proteinExistence type="predicted"/>
<evidence type="ECO:0000256" key="2">
    <source>
        <dbReference type="SAM" id="Phobius"/>
    </source>
</evidence>
<dbReference type="PANTHER" id="PTHR30105">
    <property type="entry name" value="UNCHARACTERIZED YIBQ-RELATED"/>
    <property type="match status" value="1"/>
</dbReference>
<reference evidence="3 4" key="1">
    <citation type="submission" date="2020-03" db="EMBL/GenBank/DDBJ databases">
        <title>Genomic Encyclopedia of Type Strains, Phase IV (KMG-IV): sequencing the most valuable type-strain genomes for metagenomic binning, comparative biology and taxonomic classification.</title>
        <authorList>
            <person name="Goeker M."/>
        </authorList>
    </citation>
    <scope>NUCLEOTIDE SEQUENCE [LARGE SCALE GENOMIC DNA]</scope>
    <source>
        <strain evidence="3 4">DSM 24233</strain>
    </source>
</reference>
<protein>
    <recommendedName>
        <fullName evidence="5">Divergent polysaccharide deacetylase</fullName>
    </recommendedName>
</protein>
<comment type="caution">
    <text evidence="3">The sequence shown here is derived from an EMBL/GenBank/DDBJ whole genome shotgun (WGS) entry which is preliminary data.</text>
</comment>
<dbReference type="GO" id="GO:0005975">
    <property type="term" value="P:carbohydrate metabolic process"/>
    <property type="evidence" value="ECO:0007669"/>
    <property type="project" value="InterPro"/>
</dbReference>
<feature type="transmembrane region" description="Helical" evidence="2">
    <location>
        <begin position="16"/>
        <end position="36"/>
    </location>
</feature>
<dbReference type="AlphaFoldDB" id="A0A846QLQ4"/>
<gene>
    <name evidence="3" type="ORF">GGQ74_000773</name>
</gene>
<feature type="region of interest" description="Disordered" evidence="1">
    <location>
        <begin position="73"/>
        <end position="92"/>
    </location>
</feature>
<keyword evidence="2" id="KW-0472">Membrane</keyword>
<accession>A0A846QLQ4</accession>
<keyword evidence="4" id="KW-1185">Reference proteome</keyword>
<evidence type="ECO:0000313" key="3">
    <source>
        <dbReference type="EMBL" id="NJB67133.1"/>
    </source>
</evidence>
<keyword evidence="2" id="KW-0812">Transmembrane</keyword>
<dbReference type="Proteomes" id="UP000580856">
    <property type="component" value="Unassembled WGS sequence"/>
</dbReference>
<sequence length="431" mass="47054">MNDTNGPKKPLHLRPAHIAAIAAALLVAVILTIILAKQQGCRSEVRQSVAPENATAQQALPPTQTEAATNATDNATDVQPNGTDAAAQDGDYPHFEENLGVPIERLVRQVDYAITESLVLTGYGPGHLTFTEITLRRFHGEAYHHQKISIELDGQPRRFVNSFEHALGKWVPEATLTRESEHSLVVGVMGIPTHEITLTEDEDQPSADAGQGRMAIVIDDMGDDQRFARKLAALPYPVTFSILPHTRHAHGVGTLARDKGLDALLHLPMEPRGYPGVRPGPGALFTSMSNEQILATLQDDLEQLPGVQGVNNHMGSKFTQDSRGMSVVMGELKHRGLFFLDSLTTPASVADAEGRAAGIAMYKRNIFLDNVRDVRAIRRQLEKAQRVAASTGQSVAIGHPYPETLKALQDWADRSNRTVRMVRLSALEPTR</sequence>
<dbReference type="CDD" id="cd10936">
    <property type="entry name" value="CE4_DAC2"/>
    <property type="match status" value="1"/>
</dbReference>
<dbReference type="Gene3D" id="3.20.20.370">
    <property type="entry name" value="Glycoside hydrolase/deacetylase"/>
    <property type="match status" value="1"/>
</dbReference>
<dbReference type="PANTHER" id="PTHR30105:SF2">
    <property type="entry name" value="DIVERGENT POLYSACCHARIDE DEACETYLASE SUPERFAMILY"/>
    <property type="match status" value="1"/>
</dbReference>
<dbReference type="InterPro" id="IPR006837">
    <property type="entry name" value="Divergent_DAC"/>
</dbReference>
<dbReference type="Pfam" id="PF04748">
    <property type="entry name" value="Polysacc_deac_2"/>
    <property type="match status" value="1"/>
</dbReference>
<dbReference type="SUPFAM" id="SSF88713">
    <property type="entry name" value="Glycoside hydrolase/deacetylase"/>
    <property type="match status" value="1"/>
</dbReference>